<feature type="transmembrane region" description="Helical" evidence="17">
    <location>
        <begin position="1279"/>
        <end position="1301"/>
    </location>
</feature>
<dbReference type="PROSITE" id="PS01159">
    <property type="entry name" value="WW_DOMAIN_1"/>
    <property type="match status" value="1"/>
</dbReference>
<comment type="similarity">
    <text evidence="4">Belongs to the ABC transporter superfamily. ABCA family.</text>
</comment>
<evidence type="ECO:0000256" key="13">
    <source>
        <dbReference type="ARBA" id="ARBA00022989"/>
    </source>
</evidence>
<dbReference type="GO" id="GO:0016887">
    <property type="term" value="F:ATP hydrolysis activity"/>
    <property type="evidence" value="ECO:0007669"/>
    <property type="project" value="InterPro"/>
</dbReference>
<dbReference type="InterPro" id="IPR003439">
    <property type="entry name" value="ABC_transporter-like_ATP-bd"/>
</dbReference>
<feature type="transmembrane region" description="Helical" evidence="17">
    <location>
        <begin position="1685"/>
        <end position="1707"/>
    </location>
</feature>
<dbReference type="OrthoDB" id="9989144at2759"/>
<feature type="transmembrane region" description="Helical" evidence="17">
    <location>
        <begin position="1769"/>
        <end position="1787"/>
    </location>
</feature>
<evidence type="ECO:0000256" key="11">
    <source>
        <dbReference type="ARBA" id="ARBA00022741"/>
    </source>
</evidence>
<feature type="transmembrane region" description="Helical" evidence="17">
    <location>
        <begin position="560"/>
        <end position="580"/>
    </location>
</feature>
<dbReference type="InterPro" id="IPR056264">
    <property type="entry name" value="R2_ABCA1-4-like"/>
</dbReference>
<dbReference type="Pfam" id="PF23321">
    <property type="entry name" value="R1_ABCA1"/>
    <property type="match status" value="1"/>
</dbReference>
<dbReference type="InterPro" id="IPR026082">
    <property type="entry name" value="ABCA"/>
</dbReference>
<evidence type="ECO:0000313" key="21">
    <source>
        <dbReference type="Proteomes" id="UP000198287"/>
    </source>
</evidence>
<evidence type="ECO:0000256" key="6">
    <source>
        <dbReference type="ARBA" id="ARBA00022448"/>
    </source>
</evidence>
<dbReference type="InterPro" id="IPR013525">
    <property type="entry name" value="ABC2_TM"/>
</dbReference>
<evidence type="ECO:0000256" key="16">
    <source>
        <dbReference type="ARBA" id="ARBA00023228"/>
    </source>
</evidence>
<dbReference type="PROSITE" id="PS50020">
    <property type="entry name" value="WW_DOMAIN_2"/>
    <property type="match status" value="2"/>
</dbReference>
<evidence type="ECO:0000256" key="8">
    <source>
        <dbReference type="ARBA" id="ARBA00022692"/>
    </source>
</evidence>
<evidence type="ECO:0000256" key="15">
    <source>
        <dbReference type="ARBA" id="ARBA00023136"/>
    </source>
</evidence>
<feature type="domain" description="ABC transporter" evidence="19">
    <location>
        <begin position="829"/>
        <end position="1071"/>
    </location>
</feature>
<feature type="domain" description="WW" evidence="18">
    <location>
        <begin position="2154"/>
        <end position="2187"/>
    </location>
</feature>
<dbReference type="InterPro" id="IPR001202">
    <property type="entry name" value="WW_dom"/>
</dbReference>
<dbReference type="InterPro" id="IPR036020">
    <property type="entry name" value="WW_dom_sf"/>
</dbReference>
<feature type="transmembrane region" description="Helical" evidence="17">
    <location>
        <begin position="1630"/>
        <end position="1649"/>
    </location>
</feature>
<dbReference type="SUPFAM" id="SSF51735">
    <property type="entry name" value="NAD(P)-binding Rossmann-fold domains"/>
    <property type="match status" value="1"/>
</dbReference>
<dbReference type="Pfam" id="PF00005">
    <property type="entry name" value="ABC_tran"/>
    <property type="match status" value="2"/>
</dbReference>
<gene>
    <name evidence="20" type="ORF">Fcan01_01948</name>
</gene>
<dbReference type="GO" id="GO:0140359">
    <property type="term" value="F:ABC-type transporter activity"/>
    <property type="evidence" value="ECO:0007669"/>
    <property type="project" value="InterPro"/>
</dbReference>
<dbReference type="GO" id="GO:0006915">
    <property type="term" value="P:apoptotic process"/>
    <property type="evidence" value="ECO:0007669"/>
    <property type="project" value="UniProtKB-KW"/>
</dbReference>
<feature type="transmembrane region" description="Helical" evidence="17">
    <location>
        <begin position="1570"/>
        <end position="1594"/>
    </location>
</feature>
<protein>
    <recommendedName>
        <fullName evidence="5">WW domain-containing oxidoreductase</fullName>
    </recommendedName>
</protein>
<keyword evidence="13 17" id="KW-1133">Transmembrane helix</keyword>
<comment type="caution">
    <text evidence="20">The sequence shown here is derived from an EMBL/GenBank/DDBJ whole genome shotgun (WGS) entry which is preliminary data.</text>
</comment>
<keyword evidence="12 20" id="KW-0067">ATP-binding</keyword>
<dbReference type="FunFam" id="3.40.50.300:FF:002470">
    <property type="entry name" value="ABC transporter, putative"/>
    <property type="match status" value="1"/>
</dbReference>
<dbReference type="CDD" id="cd03263">
    <property type="entry name" value="ABC_subfamily_A"/>
    <property type="match status" value="1"/>
</dbReference>
<keyword evidence="14" id="KW-0333">Golgi apparatus</keyword>
<dbReference type="GO" id="GO:0005319">
    <property type="term" value="F:lipid transporter activity"/>
    <property type="evidence" value="ECO:0007669"/>
    <property type="project" value="TreeGrafter"/>
</dbReference>
<organism evidence="20 21">
    <name type="scientific">Folsomia candida</name>
    <name type="common">Springtail</name>
    <dbReference type="NCBI Taxonomy" id="158441"/>
    <lineage>
        <taxon>Eukaryota</taxon>
        <taxon>Metazoa</taxon>
        <taxon>Ecdysozoa</taxon>
        <taxon>Arthropoda</taxon>
        <taxon>Hexapoda</taxon>
        <taxon>Collembola</taxon>
        <taxon>Entomobryomorpha</taxon>
        <taxon>Isotomoidea</taxon>
        <taxon>Isotomidae</taxon>
        <taxon>Proisotominae</taxon>
        <taxon>Folsomia</taxon>
    </lineage>
</organism>
<dbReference type="EMBL" id="LNIX01000001">
    <property type="protein sequence ID" value="OXA62177.1"/>
    <property type="molecule type" value="Genomic_DNA"/>
</dbReference>
<evidence type="ECO:0000256" key="12">
    <source>
        <dbReference type="ARBA" id="ARBA00022840"/>
    </source>
</evidence>
<feature type="transmembrane region" description="Helical" evidence="17">
    <location>
        <begin position="1654"/>
        <end position="1673"/>
    </location>
</feature>
<dbReference type="Gene3D" id="2.20.70.10">
    <property type="match status" value="2"/>
</dbReference>
<dbReference type="InterPro" id="IPR017871">
    <property type="entry name" value="ABC_transporter-like_CS"/>
</dbReference>
<feature type="transmembrane region" description="Helical" evidence="17">
    <location>
        <begin position="600"/>
        <end position="624"/>
    </location>
</feature>
<dbReference type="InterPro" id="IPR003593">
    <property type="entry name" value="AAA+_ATPase"/>
</dbReference>
<evidence type="ECO:0000313" key="20">
    <source>
        <dbReference type="EMBL" id="OXA62177.1"/>
    </source>
</evidence>
<evidence type="ECO:0000259" key="19">
    <source>
        <dbReference type="PROSITE" id="PS50893"/>
    </source>
</evidence>
<accession>A0A226EYF0</accession>
<keyword evidence="10" id="KW-0677">Repeat</keyword>
<dbReference type="SUPFAM" id="SSF52540">
    <property type="entry name" value="P-loop containing nucleoside triphosphate hydrolases"/>
    <property type="match status" value="2"/>
</dbReference>
<keyword evidence="11" id="KW-0547">Nucleotide-binding</keyword>
<dbReference type="GO" id="GO:0016020">
    <property type="term" value="C:membrane"/>
    <property type="evidence" value="ECO:0007669"/>
    <property type="project" value="UniProtKB-SubCell"/>
</dbReference>
<evidence type="ECO:0000256" key="2">
    <source>
        <dbReference type="ARBA" id="ARBA00004371"/>
    </source>
</evidence>
<dbReference type="GO" id="GO:0016055">
    <property type="term" value="P:Wnt signaling pathway"/>
    <property type="evidence" value="ECO:0007669"/>
    <property type="project" value="UniProtKB-KW"/>
</dbReference>
<dbReference type="SMART" id="SM00382">
    <property type="entry name" value="AAA"/>
    <property type="match status" value="2"/>
</dbReference>
<feature type="transmembrane region" description="Helical" evidence="17">
    <location>
        <begin position="636"/>
        <end position="660"/>
    </location>
</feature>
<evidence type="ECO:0000256" key="14">
    <source>
        <dbReference type="ARBA" id="ARBA00023034"/>
    </source>
</evidence>
<evidence type="ECO:0000256" key="4">
    <source>
        <dbReference type="ARBA" id="ARBA00008869"/>
    </source>
</evidence>
<proteinExistence type="inferred from homology"/>
<feature type="transmembrane region" description="Helical" evidence="17">
    <location>
        <begin position="667"/>
        <end position="687"/>
    </location>
</feature>
<dbReference type="PROSITE" id="PS50893">
    <property type="entry name" value="ABC_TRANSPORTER_2"/>
    <property type="match status" value="2"/>
</dbReference>
<dbReference type="PANTHER" id="PTHR19229:SF36">
    <property type="entry name" value="ATP-BINDING CASSETTE SUB-FAMILY A MEMBER 2"/>
    <property type="match status" value="1"/>
</dbReference>
<dbReference type="PANTHER" id="PTHR19229">
    <property type="entry name" value="ATP-BINDING CASSETTE TRANSPORTER SUBFAMILY A ABCA"/>
    <property type="match status" value="1"/>
</dbReference>
<dbReference type="Proteomes" id="UP000198287">
    <property type="component" value="Unassembled WGS sequence"/>
</dbReference>
<keyword evidence="15 17" id="KW-0472">Membrane</keyword>
<dbReference type="GO" id="GO:0005794">
    <property type="term" value="C:Golgi apparatus"/>
    <property type="evidence" value="ECO:0007669"/>
    <property type="project" value="UniProtKB-SubCell"/>
</dbReference>
<comment type="subcellular location">
    <subcellularLocation>
        <location evidence="3">Golgi apparatus</location>
    </subcellularLocation>
    <subcellularLocation>
        <location evidence="2">Lysosome</location>
    </subcellularLocation>
    <subcellularLocation>
        <location evidence="1">Membrane</location>
        <topology evidence="1">Multi-pass membrane protein</topology>
    </subcellularLocation>
</comment>
<evidence type="ECO:0000256" key="9">
    <source>
        <dbReference type="ARBA" id="ARBA00022703"/>
    </source>
</evidence>
<feature type="domain" description="WW" evidence="18">
    <location>
        <begin position="2195"/>
        <end position="2228"/>
    </location>
</feature>
<reference evidence="20 21" key="1">
    <citation type="submission" date="2015-12" db="EMBL/GenBank/DDBJ databases">
        <title>The genome of Folsomia candida.</title>
        <authorList>
            <person name="Faddeeva A."/>
            <person name="Derks M.F."/>
            <person name="Anvar Y."/>
            <person name="Smit S."/>
            <person name="Van Straalen N."/>
            <person name="Roelofs D."/>
        </authorList>
    </citation>
    <scope>NUCLEOTIDE SEQUENCE [LARGE SCALE GENOMIC DNA]</scope>
    <source>
        <strain evidence="20 21">VU population</strain>
        <tissue evidence="20">Whole body</tissue>
    </source>
</reference>
<dbReference type="PROSITE" id="PS00211">
    <property type="entry name" value="ABC_TRANSPORTER_1"/>
    <property type="match status" value="1"/>
</dbReference>
<dbReference type="CDD" id="cd00201">
    <property type="entry name" value="WW"/>
    <property type="match status" value="1"/>
</dbReference>
<dbReference type="SUPFAM" id="SSF51045">
    <property type="entry name" value="WW domain"/>
    <property type="match status" value="1"/>
</dbReference>
<keyword evidence="6" id="KW-0813">Transport</keyword>
<evidence type="ECO:0000256" key="1">
    <source>
        <dbReference type="ARBA" id="ARBA00004141"/>
    </source>
</evidence>
<keyword evidence="7" id="KW-0879">Wnt signaling pathway</keyword>
<evidence type="ECO:0000259" key="18">
    <source>
        <dbReference type="PROSITE" id="PS50020"/>
    </source>
</evidence>
<dbReference type="GO" id="GO:0005524">
    <property type="term" value="F:ATP binding"/>
    <property type="evidence" value="ECO:0007669"/>
    <property type="project" value="UniProtKB-KW"/>
</dbReference>
<evidence type="ECO:0000256" key="17">
    <source>
        <dbReference type="SAM" id="Phobius"/>
    </source>
</evidence>
<dbReference type="GO" id="GO:0005764">
    <property type="term" value="C:lysosome"/>
    <property type="evidence" value="ECO:0007669"/>
    <property type="project" value="UniProtKB-SubCell"/>
</dbReference>
<dbReference type="SMART" id="SM00456">
    <property type="entry name" value="WW"/>
    <property type="match status" value="2"/>
</dbReference>
<dbReference type="InterPro" id="IPR027417">
    <property type="entry name" value="P-loop_NTPase"/>
</dbReference>
<name>A0A226EYF0_FOLCA</name>
<evidence type="ECO:0000256" key="5">
    <source>
        <dbReference type="ARBA" id="ARBA00016094"/>
    </source>
</evidence>
<keyword evidence="8 17" id="KW-0812">Transmembrane</keyword>
<sequence length="2406" mass="270074">MAKIIHPILKSSNLAIRYCIQNKIRANIEVPKIICHLVEKALPSVGGFEFFQNFLCTLNNTCHKDYVENDGNLIWENSMFMKLISDSTPLLNDIVSAPKGINTVAAIWTDITGLMQIIGGFASKAETHRIGTVKLKELMGKYGQKAFVEVVSTYTSLSSSEATKLLESDIFLDHVDSSSMNEIVNYFNAKNCTTIRTDFAIIKFDNAELVRDICLMDQQQKQLLAFFSFRYLDNNGLVEKLKSKSELDNFIEQEDKVSKLLEYDIGILTTLMKLNTVLTNFGSHFSKFSSLNGTNLITALMFEGLCGVEVKGNRSSYGFDPGSANRFDSLRDRLKDWNPDHHYEIDPEISPICNSMFQRLESMPFTALLWRQVKPFVRGVIHYAPITKFTESVMQKVDEKFSQLQDMEVGVNSLVRVLHRARRGLRTYYDQINQTLIVVSDEKNLNIVLSLLGFNPPETAKVQIIETLKQIMSSDVETTLEKLDFVLELLSEVISCIKYNKTIGFATELEAVNEGSKLLSAEKLWAVVIFENVEDSDGNETDVQHLKYKIRFIRAISRTFPLFMVLSWVYASSMIVKSVVMEKELRLREVMKVMGLGNGVIWCGWFIDSFVVMSISATVLTIILKFGKVIENSDVTLIWVFMISYTVATISFSFFISTFFARANSAAAAGGILFFVSYLPYNMLLIWEENLSWYHVLSSNLISNVAFGFGCTYLSRLEEDGIGAQWDRITLQTLPGDDFNLSYCILMLWVDSFLYCALTWYIEALYPGASGVPKPWNFFLKRSYWKGRTKPRTNPTNPVMYQTVPGSQSVTDYDQPIIEQEPEGLTTGVSVNRLGKTYSNGKVALEDLSINFYENQITSFLGHNGAGKTTTISILTGLFPASTGTARIYGLDIHKDMDSIRHGTGICPQYNTLFDRLTVLEHMQFYAGLKGKWDESFEDEFTKMITDLGIPHKRDELPKNLSGGMKRKLSVACSFIGANLQVASILSAEACGSSLFLKSKFGLGYSLRLVRQDPGVQLANQMQHTPLTVEESVDKKAASRAQSFRQGEIMTSFIKQSVQNAILIEDVGSESVFLLPYSSIQGFPSLFQRIDDNFQYLGITSYGMSDTTLEDVFLKITIQDIEASPESFHALDGKCKRRAMEMIRKFRDQVKRKKDMPSLPESVADGARPPIVTIVVDPTMPTIEASHIRSNGSVAPSVLLSQASLSQVDIDGNLLACSDENGTNSANSANTSLLEENMFADEFPVKSSDKNYSPCCLACIQIRTIFLKRLWNSNRNRKAMFFEIVLPAVFIAITLAFTLILPPATDEPARELTPWTYPGPNLIFFSDKQNNAKDVDQLLSFINGLLGPQGMGTPCVKDELFREICDHKYWSNTTKLKVAKFKDQRLKYIGQAFEQCSCETGSLQCPSSVMANDLPRIEAPTKDMIYDVSQINIPEWIEKTYRNYETSRHGGFELQVREKLVTSVTGFLRLIDQLTDLRPNPQSISSDEDEDFFAAADDNKKRKPQIPTYKVWYENRAWVSSVSYLNAMHNIILRESLPDNVSIEEYGITVTSHPLPLTKSQANKESLKTAGLGVIHAVCIIFALSFVPASFTVYLIEERKNGAKHLHLVSGVKPITYWISNLLYDLTKYLVPAILCLILFVIFDAKAYIGSSSVLSFICLLLLYGWASIPAMYPFSFWFSVPSTAFVVLACMNLFIGVMTTVSTFVLEQFGDEELERIGGILKQVFLVFPHYCLGRGLMELVRLDLESIAISKIGLSSGTPKDRFEWDYLGKMLFCLTIQGCIFFLFNICFEYRQLCYFLFKKNRPPVPVDENEDEDVLKEKNRVLSQPNLESTLRAENLTKYYSGKKHAAVNGLTFAIEKGECFGLLGVNGAGKSSSFKMLTGDVRITSGRAKICDADVETNLDAARRHFGYCPQEDGLDSLLDAYELLTIYGLLRGMTKSETSVAVSRLIRTLGLSSCAKRRCGTFSGGNKRKLSTAIALIGDPDVLFLDEPTSGMDPLSRRKFWKVILRLVKNGKSVLLTSHSMEECEALCTKVAVMVNGQFQCHGSLQHLKNRFGDGYMIDVRCPKDKQEALLLRLDESLKSARVEDRHFCQIKFILPQLESKLTVLFNVMEGLKEDGLIDSYSVSQTTLDDKRPFVMSAAYLGDTDSEDEVPNGWEERLTEDGRVYYANHSTSQTQWIHPKTGARKYVPKELPYGWTKQVDEDGTVIFFQESTGKKTHTDPRLAFSRETKQSVYDFKQRFDASSTAFQVLNGVDLTGKRALITGATCGIGLETAKSLAKHGCEVILACRSSSRANEAIEEIKAIKATAIVEFVKLDLESLTSVKTCANEVLIKFRQQQGAATTVWGATAEELNDVSGQYLNNCWLCAPTEKVTNRDMGESLWSMSIAMIERVMGVLPANNK</sequence>
<evidence type="ECO:0000256" key="10">
    <source>
        <dbReference type="ARBA" id="ARBA00022737"/>
    </source>
</evidence>
<keyword evidence="21" id="KW-1185">Reference proteome</keyword>
<dbReference type="Pfam" id="PF00106">
    <property type="entry name" value="adh_short"/>
    <property type="match status" value="1"/>
</dbReference>
<dbReference type="Gene3D" id="3.40.50.300">
    <property type="entry name" value="P-loop containing nucleotide triphosphate hydrolases"/>
    <property type="match status" value="2"/>
</dbReference>
<keyword evidence="9" id="KW-0053">Apoptosis</keyword>
<dbReference type="Pfam" id="PF00397">
    <property type="entry name" value="WW"/>
    <property type="match status" value="1"/>
</dbReference>
<dbReference type="InterPro" id="IPR036291">
    <property type="entry name" value="NAD(P)-bd_dom_sf"/>
</dbReference>
<keyword evidence="16" id="KW-0458">Lysosome</keyword>
<feature type="domain" description="ABC transporter" evidence="19">
    <location>
        <begin position="1835"/>
        <end position="2067"/>
    </location>
</feature>
<evidence type="ECO:0000256" key="3">
    <source>
        <dbReference type="ARBA" id="ARBA00004555"/>
    </source>
</evidence>
<dbReference type="OMA" id="LVSYIKF"/>
<evidence type="ECO:0000256" key="7">
    <source>
        <dbReference type="ARBA" id="ARBA00022687"/>
    </source>
</evidence>
<dbReference type="Pfam" id="PF12698">
    <property type="entry name" value="ABC2_membrane_3"/>
    <property type="match status" value="2"/>
</dbReference>
<dbReference type="InterPro" id="IPR002347">
    <property type="entry name" value="SDR_fam"/>
</dbReference>
<dbReference type="Gene3D" id="3.40.50.720">
    <property type="entry name" value="NAD(P)-binding Rossmann-like Domain"/>
    <property type="match status" value="1"/>
</dbReference>